<proteinExistence type="predicted"/>
<name>A0ABX6DHI7_KLUIN</name>
<reference evidence="1 2" key="1">
    <citation type="submission" date="2019-10" db="EMBL/GenBank/DDBJ databases">
        <title>Complete genome sequencing of drug resistant plasmids in Kluyvera intermedia.</title>
        <authorList>
            <person name="Ke C."/>
            <person name="Jian S."/>
        </authorList>
    </citation>
    <scope>NUCLEOTIDE SEQUENCE [LARGE SCALE GENOMIC DNA]</scope>
    <source>
        <strain evidence="1 2">N2-1</strain>
    </source>
</reference>
<keyword evidence="2" id="KW-1185">Reference proteome</keyword>
<evidence type="ECO:0000313" key="2">
    <source>
        <dbReference type="Proteomes" id="UP000344450"/>
    </source>
</evidence>
<sequence length="35" mass="4158">MEIFVFVLIKNEMTHKTHTLGSRGYIYVAIYPTQR</sequence>
<dbReference type="Proteomes" id="UP000344450">
    <property type="component" value="Chromosome"/>
</dbReference>
<dbReference type="Gene3D" id="3.30.450.20">
    <property type="entry name" value="PAS domain"/>
    <property type="match status" value="1"/>
</dbReference>
<dbReference type="InterPro" id="IPR038025">
    <property type="entry name" value="CbeA_sf"/>
</dbReference>
<dbReference type="InterPro" id="IPR009320">
    <property type="entry name" value="Antitoxin_CbeA"/>
</dbReference>
<gene>
    <name evidence="1" type="ORF">GHC21_00595</name>
</gene>
<protein>
    <submittedName>
        <fullName evidence="1">Uncharacterized protein</fullName>
    </submittedName>
</protein>
<dbReference type="Pfam" id="PF06154">
    <property type="entry name" value="CbeA_antitoxin"/>
    <property type="match status" value="1"/>
</dbReference>
<dbReference type="RefSeq" id="WP_153741890.1">
    <property type="nucleotide sequence ID" value="NZ_JBNNLP010000006.1"/>
</dbReference>
<evidence type="ECO:0000313" key="1">
    <source>
        <dbReference type="EMBL" id="QGH28245.1"/>
    </source>
</evidence>
<organism evidence="1 2">
    <name type="scientific">Kluyvera intermedia</name>
    <name type="common">Enterobacter intermedius</name>
    <dbReference type="NCBI Taxonomy" id="61648"/>
    <lineage>
        <taxon>Bacteria</taxon>
        <taxon>Pseudomonadati</taxon>
        <taxon>Pseudomonadota</taxon>
        <taxon>Gammaproteobacteria</taxon>
        <taxon>Enterobacterales</taxon>
        <taxon>Enterobacteriaceae</taxon>
        <taxon>Kluyvera</taxon>
    </lineage>
</organism>
<accession>A0ABX6DHI7</accession>
<dbReference type="SUPFAM" id="SSF143737">
    <property type="entry name" value="YeeU-like"/>
    <property type="match status" value="1"/>
</dbReference>
<dbReference type="EMBL" id="CP045845">
    <property type="protein sequence ID" value="QGH28245.1"/>
    <property type="molecule type" value="Genomic_DNA"/>
</dbReference>